<dbReference type="EMBL" id="LN899821">
    <property type="protein sequence ID" value="CUV17811.1"/>
    <property type="molecule type" value="Genomic_DNA"/>
</dbReference>
<name>A0A0S4U6K4_RALSL</name>
<sequence>MEDAVPSSMKDRPNDRLLCNHRLPGAAGTGRKPLAASATGTWGTALQHPTTQTPATLKPGVAVPQITP</sequence>
<feature type="region of interest" description="Disordered" evidence="1">
    <location>
        <begin position="23"/>
        <end position="68"/>
    </location>
</feature>
<evidence type="ECO:0000313" key="2">
    <source>
        <dbReference type="EMBL" id="CUV17811.1"/>
    </source>
</evidence>
<feature type="compositionally biased region" description="Polar residues" evidence="1">
    <location>
        <begin position="38"/>
        <end position="55"/>
    </location>
</feature>
<accession>A0A0S4U6K4</accession>
<dbReference type="AlphaFoldDB" id="A0A0S4U6K4"/>
<proteinExistence type="predicted"/>
<evidence type="ECO:0000256" key="1">
    <source>
        <dbReference type="SAM" id="MobiDB-lite"/>
    </source>
</evidence>
<protein>
    <submittedName>
        <fullName evidence="2">Uncharacterized protein</fullName>
    </submittedName>
</protein>
<gene>
    <name evidence="2" type="ORF">PSS4_v1_390007</name>
</gene>
<reference evidence="2" key="1">
    <citation type="submission" date="2015-10" db="EMBL/GenBank/DDBJ databases">
        <authorList>
            <person name="Gilbert D.G."/>
        </authorList>
    </citation>
    <scope>NUCLEOTIDE SEQUENCE</scope>
    <source>
        <strain evidence="2">Phyl III-seqv23</strain>
    </source>
</reference>
<organism evidence="2">
    <name type="scientific">Ralstonia solanacearum</name>
    <name type="common">Pseudomonas solanacearum</name>
    <dbReference type="NCBI Taxonomy" id="305"/>
    <lineage>
        <taxon>Bacteria</taxon>
        <taxon>Pseudomonadati</taxon>
        <taxon>Pseudomonadota</taxon>
        <taxon>Betaproteobacteria</taxon>
        <taxon>Burkholderiales</taxon>
        <taxon>Burkholderiaceae</taxon>
        <taxon>Ralstonia</taxon>
        <taxon>Ralstonia solanacearum species complex</taxon>
    </lineage>
</organism>